<gene>
    <name evidence="3" type="ORF">GCM10011534_12460</name>
</gene>
<dbReference type="GO" id="GO:0003677">
    <property type="term" value="F:DNA binding"/>
    <property type="evidence" value="ECO:0007669"/>
    <property type="project" value="UniProtKB-KW"/>
</dbReference>
<organism evidence="3 4">
    <name type="scientific">Pseudooceanicola nanhaiensis</name>
    <dbReference type="NCBI Taxonomy" id="375761"/>
    <lineage>
        <taxon>Bacteria</taxon>
        <taxon>Pseudomonadati</taxon>
        <taxon>Pseudomonadota</taxon>
        <taxon>Alphaproteobacteria</taxon>
        <taxon>Rhodobacterales</taxon>
        <taxon>Paracoccaceae</taxon>
        <taxon>Pseudooceanicola</taxon>
    </lineage>
</organism>
<name>A0A917WBL1_9RHOB</name>
<dbReference type="InterPro" id="IPR010982">
    <property type="entry name" value="Lambda_DNA-bd_dom_sf"/>
</dbReference>
<sequence>MKNLYQIRKSKRMSQAELAHKVGVKQATISRIEKGVNNPSLAVARNIADALDVSVVELFGLPELEQRLLQGFREASPERQAALLTLLGGDQK</sequence>
<accession>A0A917WBL1</accession>
<proteinExistence type="predicted"/>
<keyword evidence="1" id="KW-0238">DNA-binding</keyword>
<evidence type="ECO:0000256" key="1">
    <source>
        <dbReference type="ARBA" id="ARBA00023125"/>
    </source>
</evidence>
<dbReference type="PROSITE" id="PS50943">
    <property type="entry name" value="HTH_CROC1"/>
    <property type="match status" value="1"/>
</dbReference>
<dbReference type="InterPro" id="IPR001387">
    <property type="entry name" value="Cro/C1-type_HTH"/>
</dbReference>
<dbReference type="SMART" id="SM00530">
    <property type="entry name" value="HTH_XRE"/>
    <property type="match status" value="1"/>
</dbReference>
<dbReference type="RefSeq" id="WP_084178324.1">
    <property type="nucleotide sequence ID" value="NZ_BMLF01000001.1"/>
</dbReference>
<dbReference type="Proteomes" id="UP000649829">
    <property type="component" value="Unassembled WGS sequence"/>
</dbReference>
<feature type="domain" description="HTH cro/C1-type" evidence="2">
    <location>
        <begin position="4"/>
        <end position="58"/>
    </location>
</feature>
<evidence type="ECO:0000313" key="3">
    <source>
        <dbReference type="EMBL" id="GGL91849.1"/>
    </source>
</evidence>
<dbReference type="Gene3D" id="1.10.260.40">
    <property type="entry name" value="lambda repressor-like DNA-binding domains"/>
    <property type="match status" value="1"/>
</dbReference>
<protein>
    <recommendedName>
        <fullName evidence="2">HTH cro/C1-type domain-containing protein</fullName>
    </recommendedName>
</protein>
<reference evidence="3" key="2">
    <citation type="submission" date="2020-09" db="EMBL/GenBank/DDBJ databases">
        <authorList>
            <person name="Sun Q."/>
            <person name="Zhou Y."/>
        </authorList>
    </citation>
    <scope>NUCLEOTIDE SEQUENCE</scope>
    <source>
        <strain evidence="3">CGMCC 1.6293</strain>
    </source>
</reference>
<dbReference type="AlphaFoldDB" id="A0A917WBL1"/>
<keyword evidence="4" id="KW-1185">Reference proteome</keyword>
<reference evidence="3" key="1">
    <citation type="journal article" date="2014" name="Int. J. Syst. Evol. Microbiol.">
        <title>Complete genome sequence of Corynebacterium casei LMG S-19264T (=DSM 44701T), isolated from a smear-ripened cheese.</title>
        <authorList>
            <consortium name="US DOE Joint Genome Institute (JGI-PGF)"/>
            <person name="Walter F."/>
            <person name="Albersmeier A."/>
            <person name="Kalinowski J."/>
            <person name="Ruckert C."/>
        </authorList>
    </citation>
    <scope>NUCLEOTIDE SEQUENCE</scope>
    <source>
        <strain evidence="3">CGMCC 1.6293</strain>
    </source>
</reference>
<evidence type="ECO:0000313" key="4">
    <source>
        <dbReference type="Proteomes" id="UP000649829"/>
    </source>
</evidence>
<dbReference type="EMBL" id="BMLF01000001">
    <property type="protein sequence ID" value="GGL91849.1"/>
    <property type="molecule type" value="Genomic_DNA"/>
</dbReference>
<dbReference type="SUPFAM" id="SSF47413">
    <property type="entry name" value="lambda repressor-like DNA-binding domains"/>
    <property type="match status" value="1"/>
</dbReference>
<dbReference type="CDD" id="cd00093">
    <property type="entry name" value="HTH_XRE"/>
    <property type="match status" value="1"/>
</dbReference>
<comment type="caution">
    <text evidence="3">The sequence shown here is derived from an EMBL/GenBank/DDBJ whole genome shotgun (WGS) entry which is preliminary data.</text>
</comment>
<dbReference type="Pfam" id="PF01381">
    <property type="entry name" value="HTH_3"/>
    <property type="match status" value="1"/>
</dbReference>
<dbReference type="PANTHER" id="PTHR46558">
    <property type="entry name" value="TRACRIPTIONAL REGULATORY PROTEIN-RELATED-RELATED"/>
    <property type="match status" value="1"/>
</dbReference>
<evidence type="ECO:0000259" key="2">
    <source>
        <dbReference type="PROSITE" id="PS50943"/>
    </source>
</evidence>
<dbReference type="PANTHER" id="PTHR46558:SF11">
    <property type="entry name" value="HTH-TYPE TRANSCRIPTIONAL REGULATOR XRE"/>
    <property type="match status" value="1"/>
</dbReference>